<protein>
    <submittedName>
        <fullName evidence="3">BQ2448_5047 protein</fullName>
    </submittedName>
</protein>
<feature type="region of interest" description="Disordered" evidence="1">
    <location>
        <begin position="455"/>
        <end position="475"/>
    </location>
</feature>
<organism evidence="3 4">
    <name type="scientific">Microbotryum intermedium</name>
    <dbReference type="NCBI Taxonomy" id="269621"/>
    <lineage>
        <taxon>Eukaryota</taxon>
        <taxon>Fungi</taxon>
        <taxon>Dikarya</taxon>
        <taxon>Basidiomycota</taxon>
        <taxon>Pucciniomycotina</taxon>
        <taxon>Microbotryomycetes</taxon>
        <taxon>Microbotryales</taxon>
        <taxon>Microbotryaceae</taxon>
        <taxon>Microbotryum</taxon>
    </lineage>
</organism>
<dbReference type="InterPro" id="IPR001683">
    <property type="entry name" value="PX_dom"/>
</dbReference>
<dbReference type="GO" id="GO:0005886">
    <property type="term" value="C:plasma membrane"/>
    <property type="evidence" value="ECO:0007669"/>
    <property type="project" value="TreeGrafter"/>
</dbReference>
<feature type="compositionally biased region" description="Pro residues" evidence="1">
    <location>
        <begin position="462"/>
        <end position="473"/>
    </location>
</feature>
<gene>
    <name evidence="3" type="ORF">BQ2448_5047</name>
</gene>
<dbReference type="GO" id="GO:0097320">
    <property type="term" value="P:plasma membrane tubulation"/>
    <property type="evidence" value="ECO:0007669"/>
    <property type="project" value="TreeGrafter"/>
</dbReference>
<dbReference type="Gene3D" id="3.30.1520.10">
    <property type="entry name" value="Phox-like domain"/>
    <property type="match status" value="1"/>
</dbReference>
<dbReference type="Pfam" id="PF00787">
    <property type="entry name" value="PX"/>
    <property type="match status" value="1"/>
</dbReference>
<dbReference type="AlphaFoldDB" id="A0A238F8N8"/>
<accession>A0A238F8N8</accession>
<feature type="region of interest" description="Disordered" evidence="1">
    <location>
        <begin position="191"/>
        <end position="219"/>
    </location>
</feature>
<feature type="compositionally biased region" description="Basic and acidic residues" evidence="1">
    <location>
        <begin position="1001"/>
        <end position="1011"/>
    </location>
</feature>
<dbReference type="PROSITE" id="PS50195">
    <property type="entry name" value="PX"/>
    <property type="match status" value="1"/>
</dbReference>
<feature type="compositionally biased region" description="Polar residues" evidence="1">
    <location>
        <begin position="737"/>
        <end position="761"/>
    </location>
</feature>
<dbReference type="InterPro" id="IPR027267">
    <property type="entry name" value="AH/BAR_dom_sf"/>
</dbReference>
<feature type="region of interest" description="Disordered" evidence="1">
    <location>
        <begin position="735"/>
        <end position="761"/>
    </location>
</feature>
<dbReference type="Proteomes" id="UP000198372">
    <property type="component" value="Unassembled WGS sequence"/>
</dbReference>
<dbReference type="SUPFAM" id="SSF50044">
    <property type="entry name" value="SH3-domain"/>
    <property type="match status" value="1"/>
</dbReference>
<dbReference type="SUPFAM" id="SSF64268">
    <property type="entry name" value="PX domain"/>
    <property type="match status" value="1"/>
</dbReference>
<feature type="region of interest" description="Disordered" evidence="1">
    <location>
        <begin position="995"/>
        <end position="1024"/>
    </location>
</feature>
<dbReference type="PANTHER" id="PTHR45827:SF1">
    <property type="entry name" value="SORTING NEXIN"/>
    <property type="match status" value="1"/>
</dbReference>
<dbReference type="GO" id="GO:0035091">
    <property type="term" value="F:phosphatidylinositol binding"/>
    <property type="evidence" value="ECO:0007669"/>
    <property type="project" value="InterPro"/>
</dbReference>
<dbReference type="InterPro" id="IPR036871">
    <property type="entry name" value="PX_dom_sf"/>
</dbReference>
<feature type="compositionally biased region" description="Basic and acidic residues" evidence="1">
    <location>
        <begin position="313"/>
        <end position="325"/>
    </location>
</feature>
<evidence type="ECO:0000313" key="3">
    <source>
        <dbReference type="EMBL" id="SCV67436.1"/>
    </source>
</evidence>
<dbReference type="Gene3D" id="1.20.1270.60">
    <property type="entry name" value="Arfaptin homology (AH) domain/BAR domain"/>
    <property type="match status" value="1"/>
</dbReference>
<proteinExistence type="predicted"/>
<dbReference type="GO" id="GO:0031410">
    <property type="term" value="C:cytoplasmic vesicle"/>
    <property type="evidence" value="ECO:0007669"/>
    <property type="project" value="TreeGrafter"/>
</dbReference>
<keyword evidence="4" id="KW-1185">Reference proteome</keyword>
<dbReference type="GO" id="GO:0016197">
    <property type="term" value="P:endosomal transport"/>
    <property type="evidence" value="ECO:0007669"/>
    <property type="project" value="TreeGrafter"/>
</dbReference>
<dbReference type="EMBL" id="FMSP01000002">
    <property type="protein sequence ID" value="SCV67436.1"/>
    <property type="molecule type" value="Genomic_DNA"/>
</dbReference>
<dbReference type="GO" id="GO:0006897">
    <property type="term" value="P:endocytosis"/>
    <property type="evidence" value="ECO:0007669"/>
    <property type="project" value="TreeGrafter"/>
</dbReference>
<dbReference type="STRING" id="269621.A0A238F8N8"/>
<dbReference type="SMART" id="SM00312">
    <property type="entry name" value="PX"/>
    <property type="match status" value="1"/>
</dbReference>
<name>A0A238F8N8_9BASI</name>
<feature type="compositionally biased region" description="Basic and acidic residues" evidence="1">
    <location>
        <begin position="289"/>
        <end position="304"/>
    </location>
</feature>
<dbReference type="PANTHER" id="PTHR45827">
    <property type="entry name" value="SORTING NEXIN"/>
    <property type="match status" value="1"/>
</dbReference>
<feature type="compositionally biased region" description="Low complexity" evidence="1">
    <location>
        <begin position="204"/>
        <end position="215"/>
    </location>
</feature>
<feature type="region of interest" description="Disordered" evidence="1">
    <location>
        <begin position="289"/>
        <end position="392"/>
    </location>
</feature>
<feature type="domain" description="PX" evidence="2">
    <location>
        <begin position="521"/>
        <end position="644"/>
    </location>
</feature>
<evidence type="ECO:0000313" key="4">
    <source>
        <dbReference type="Proteomes" id="UP000198372"/>
    </source>
</evidence>
<evidence type="ECO:0000256" key="1">
    <source>
        <dbReference type="SAM" id="MobiDB-lite"/>
    </source>
</evidence>
<evidence type="ECO:0000259" key="2">
    <source>
        <dbReference type="PROSITE" id="PS50195"/>
    </source>
</evidence>
<dbReference type="OrthoDB" id="2536749at2759"/>
<sequence length="1036" mass="114095">MDLPLHTTPHILAPHSLVGSPPVAPIRPPKPAHLSVRRHVVRHRQSKPQPEVIHTPFKNDFQALQVNGLNAGSGSGGAAYPKMPRWSLSSHASSRTSVTSVEEHDEVCASSRGQEYERGMRDASIELLSTIIGNRRVDGSKDLKTIYIDPDIESTNGLVEPAADSSSSPLSTDFSTVRAFVHAVQHPYLDDFPPPPLDEHPTRRSSSSPTSHLHLPPNPRKALTLHRFLGRTDFGELSFEKGERLCIEVEDLGGGWSLGYKEAEGEEGRGLVPRGWFGYVLEKENVAVEEGGRGAKRDSFREEDSGSCMFDDGSSRSGEDREGSAKIDTVGQDHQALERVSNSSPRLQVAVSLSDPVEAHDVTDSPQSVQGNGSGTAGSKMPAQAEQEAQEWTDDAPDLLPEEEGPSFEVSASTQALADNSYVEPDQVEQSSYIDPCSLSLSRSSQRELLPSVKDLASSLPSPDPSPLTPSPLVPKTRTDVQVLDWILYGEEDPERASDPGDETQLFHIESGPAWRDTSPDLLIRVHDPETIRPAQASAHTFYSITTEFSLDPKSCKEGGTPPPITVTRRFSHFVHLHSLLCTTFPILVIPDLPSRAYAPRFEVEFIESRCRDLQRWIGRVVRHSVLKATNELGGFLMIESEGELEHLLLSAIVPAVPAPSFFSRVYHPEYNIDMDEARETIERFELHVKAVEVGNGVKGVEVGLGRVREALFGTAQTQSTLGQSLVRLVAGRALPSPSQDPTSFQTKSDSSTTSSNQRAKQWCVQTEQGAFSWKEITENESLSMTKAVQATGEAMKAVAEVWEGSAQDALLKQQEMLNELSHPHTQYLPLIETHKLVILEHERLSCLIERGFDERYHDCLSRCETILNITCAEFERIHIERREDLKEVAKGMLEDQIARYEEGLHHLRFAQAHFDPTQAYAALALTGPRLVSRLENDHITPVNGSSLIGKLKEPSSYTGMPSASSSTQGGSVLMMPIGMVAGVVASVTRIRKPTGLHRSNTTEHPYRREGCDEDREGSNTKTWTRSLFMGTIGRG</sequence>
<reference evidence="4" key="1">
    <citation type="submission" date="2016-09" db="EMBL/GenBank/DDBJ databases">
        <authorList>
            <person name="Jeantristanb JTB J.-T."/>
            <person name="Ricardo R."/>
        </authorList>
    </citation>
    <scope>NUCLEOTIDE SEQUENCE [LARGE SCALE GENOMIC DNA]</scope>
</reference>
<dbReference type="InterPro" id="IPR036028">
    <property type="entry name" value="SH3-like_dom_sf"/>
</dbReference>